<dbReference type="Pfam" id="PF13715">
    <property type="entry name" value="CarbopepD_reg_2"/>
    <property type="match status" value="1"/>
</dbReference>
<sequence length="1184" mass="129414">MKKTIRLLVLLMLLCLQVQPGFTQFIASAQRQMRPGSTQPSFKNLKDVLQEFKSHYRVDILYFDHLVEGYKVSTEAIVLDPNVEHSLANLLKPLGLKYKKTSTGGYVITKKKDAEKGDRKQAAQEESQLLKNEVRLPDYLEGNIPARTQRPVESIISIEKRVSGKVTDDKGETLPGVNILIKGSTNGTVTDGDGSYNMRIPDGPVTLVFSFIGYVSKEVEVISQTVVDVTLMTDVQSLSEVVVTGYSSERKKDITGSVAVVDMKALKSIPGGSAVRALQGQAAGVNVISSGVPGGASTINIRGISSFGNTQPLVMVDGVEANLNEISSNDIESIQVLKDAGAAAIYGVRGSNGVIIVTTRKGKSGAPKITYDTYYGRQVPLKGNVFDMLNPEDFARLSKIAFPSSVLFKDGLPDYLYSGPGVSGTGKEGDAVVSPSRYLLDPSNPANNYLIQKVNKSGTDWFHEIFKPAPIQEHNLSISGATDKANYLVALGYLNQQGTLIETFHKRTSVRVNTGFKIGRNIRVGENLYLYSTNNPGYSNQAESNSISHVYRQMTILPVYDIAGNFGGMFAGPDLGNAANPVAIQKRTVNNRGNTWNIVGNAYAEIDFLKHFTARTSIGGSINNRYNVAFNFNQYNDREGNTTLNNLNESSGYSTNTIWTNTLNYNNRFGKHAVKVLVGSEAIINYSRAVNASRSDFFSTQFDYLVLGNGTSNINNSSNASENTLYSLFSRVDYAFSDKYLIGATIRRDGSSRFGSEKRYGVFPSASVGWRLSDENFMKGIHWLNDLKIRGSYGILGSQNNVDPANAFTLYGSGIGTSYYDITGANTSSRPGFYQTRNGNKNTSWEKNIVSNFGIDASVLNNKLDVSLEYYKKSINGLLFPLPLAATAGAAAAPTVNIGDIQNTGFDLNATYRGKITDDFLFTIGANITTYKNEVVSTPDPGYFDTADSRNGNLVRNKIGHPVSSFFGYQVIGLFKDEAEVNASPTQTAAAPGRFKYQDIDGDRAITAADRTFTGNPNPDFTYGLNLGFNYKGFDFSSVFYGSQGNEVFNLVRYYTHFYSGFRGGKSNALLNAWTPENTNTTVPKIEAAGNFSTSSVPNSYYIENGSFLKLRSIILGYTISPAILQKIRANNLRVYIQASNLFTITKYSGLDPELMGDSSAFGIDRGNYPNNQQSFLFGINLSF</sequence>
<dbReference type="Gene3D" id="2.60.40.1120">
    <property type="entry name" value="Carboxypeptidase-like, regulatory domain"/>
    <property type="match status" value="1"/>
</dbReference>
<dbReference type="InterPro" id="IPR008969">
    <property type="entry name" value="CarboxyPept-like_regulatory"/>
</dbReference>
<evidence type="ECO:0000256" key="9">
    <source>
        <dbReference type="RuleBase" id="RU003357"/>
    </source>
</evidence>
<organism evidence="13 14">
    <name type="scientific">Dyadobacter helix</name>
    <dbReference type="NCBI Taxonomy" id="2822344"/>
    <lineage>
        <taxon>Bacteria</taxon>
        <taxon>Pseudomonadati</taxon>
        <taxon>Bacteroidota</taxon>
        <taxon>Cytophagia</taxon>
        <taxon>Cytophagales</taxon>
        <taxon>Spirosomataceae</taxon>
        <taxon>Dyadobacter</taxon>
    </lineage>
</organism>
<keyword evidence="2 8" id="KW-0813">Transport</keyword>
<evidence type="ECO:0000313" key="13">
    <source>
        <dbReference type="EMBL" id="CAG5000456.1"/>
    </source>
</evidence>
<evidence type="ECO:0000256" key="1">
    <source>
        <dbReference type="ARBA" id="ARBA00004571"/>
    </source>
</evidence>
<keyword evidence="5 9" id="KW-0798">TonB box</keyword>
<gene>
    <name evidence="13" type="ORF">DYBT9275_02467</name>
</gene>
<name>A0A916JBN3_9BACT</name>
<evidence type="ECO:0000256" key="2">
    <source>
        <dbReference type="ARBA" id="ARBA00022448"/>
    </source>
</evidence>
<dbReference type="EMBL" id="CAJRAF010000002">
    <property type="protein sequence ID" value="CAG5000456.1"/>
    <property type="molecule type" value="Genomic_DNA"/>
</dbReference>
<keyword evidence="6 8" id="KW-0472">Membrane</keyword>
<evidence type="ECO:0000259" key="11">
    <source>
        <dbReference type="Pfam" id="PF00593"/>
    </source>
</evidence>
<dbReference type="SUPFAM" id="SSF49464">
    <property type="entry name" value="Carboxypeptidase regulatory domain-like"/>
    <property type="match status" value="1"/>
</dbReference>
<proteinExistence type="inferred from homology"/>
<dbReference type="Gene3D" id="3.55.50.30">
    <property type="match status" value="1"/>
</dbReference>
<comment type="similarity">
    <text evidence="8 9">Belongs to the TonB-dependent receptor family.</text>
</comment>
<keyword evidence="3 8" id="KW-1134">Transmembrane beta strand</keyword>
<dbReference type="PROSITE" id="PS52016">
    <property type="entry name" value="TONB_DEPENDENT_REC_3"/>
    <property type="match status" value="1"/>
</dbReference>
<reference evidence="13" key="1">
    <citation type="submission" date="2021-04" db="EMBL/GenBank/DDBJ databases">
        <authorList>
            <person name="Rodrigo-Torres L."/>
            <person name="Arahal R. D."/>
            <person name="Lucena T."/>
        </authorList>
    </citation>
    <scope>NUCLEOTIDE SEQUENCE</scope>
    <source>
        <strain evidence="13">CECT 9275</strain>
    </source>
</reference>
<dbReference type="InterPro" id="IPR012910">
    <property type="entry name" value="Plug_dom"/>
</dbReference>
<feature type="domain" description="TonB-dependent receptor plug" evidence="12">
    <location>
        <begin position="251"/>
        <end position="354"/>
    </location>
</feature>
<evidence type="ECO:0000256" key="10">
    <source>
        <dbReference type="SAM" id="SignalP"/>
    </source>
</evidence>
<dbReference type="InterPro" id="IPR000531">
    <property type="entry name" value="Beta-barrel_TonB"/>
</dbReference>
<keyword evidence="4 8" id="KW-0812">Transmembrane</keyword>
<evidence type="ECO:0000256" key="7">
    <source>
        <dbReference type="ARBA" id="ARBA00023237"/>
    </source>
</evidence>
<dbReference type="InterPro" id="IPR036942">
    <property type="entry name" value="Beta-barrel_TonB_sf"/>
</dbReference>
<keyword evidence="13" id="KW-0675">Receptor</keyword>
<comment type="caution">
    <text evidence="13">The sequence shown here is derived from an EMBL/GenBank/DDBJ whole genome shotgun (WGS) entry which is preliminary data.</text>
</comment>
<keyword evidence="10" id="KW-0732">Signal</keyword>
<dbReference type="Pfam" id="PF07715">
    <property type="entry name" value="Plug"/>
    <property type="match status" value="1"/>
</dbReference>
<dbReference type="Proteomes" id="UP000680038">
    <property type="component" value="Unassembled WGS sequence"/>
</dbReference>
<evidence type="ECO:0000259" key="12">
    <source>
        <dbReference type="Pfam" id="PF07715"/>
    </source>
</evidence>
<evidence type="ECO:0000256" key="4">
    <source>
        <dbReference type="ARBA" id="ARBA00022692"/>
    </source>
</evidence>
<dbReference type="AlphaFoldDB" id="A0A916JBN3"/>
<dbReference type="Gene3D" id="2.40.170.20">
    <property type="entry name" value="TonB-dependent receptor, beta-barrel domain"/>
    <property type="match status" value="1"/>
</dbReference>
<dbReference type="InterPro" id="IPR037066">
    <property type="entry name" value="Plug_dom_sf"/>
</dbReference>
<dbReference type="InterPro" id="IPR039426">
    <property type="entry name" value="TonB-dep_rcpt-like"/>
</dbReference>
<evidence type="ECO:0000256" key="8">
    <source>
        <dbReference type="PROSITE-ProRule" id="PRU01360"/>
    </source>
</evidence>
<feature type="signal peptide" evidence="10">
    <location>
        <begin position="1"/>
        <end position="20"/>
    </location>
</feature>
<dbReference type="RefSeq" id="WP_229252746.1">
    <property type="nucleotide sequence ID" value="NZ_CAJRAF010000002.1"/>
</dbReference>
<comment type="subcellular location">
    <subcellularLocation>
        <location evidence="1 8">Cell outer membrane</location>
        <topology evidence="1 8">Multi-pass membrane protein</topology>
    </subcellularLocation>
</comment>
<dbReference type="GO" id="GO:0009279">
    <property type="term" value="C:cell outer membrane"/>
    <property type="evidence" value="ECO:0007669"/>
    <property type="project" value="UniProtKB-SubCell"/>
</dbReference>
<dbReference type="Pfam" id="PF00593">
    <property type="entry name" value="TonB_dep_Rec_b-barrel"/>
    <property type="match status" value="1"/>
</dbReference>
<keyword evidence="7 8" id="KW-0998">Cell outer membrane</keyword>
<dbReference type="InterPro" id="IPR023996">
    <property type="entry name" value="TonB-dep_OMP_SusC/RagA"/>
</dbReference>
<evidence type="ECO:0000256" key="6">
    <source>
        <dbReference type="ARBA" id="ARBA00023136"/>
    </source>
</evidence>
<dbReference type="NCBIfam" id="TIGR04056">
    <property type="entry name" value="OMP_RagA_SusC"/>
    <property type="match status" value="1"/>
</dbReference>
<evidence type="ECO:0000256" key="3">
    <source>
        <dbReference type="ARBA" id="ARBA00022452"/>
    </source>
</evidence>
<protein>
    <submittedName>
        <fullName evidence="13">TonB-dependent receptor P3</fullName>
    </submittedName>
</protein>
<dbReference type="InterPro" id="IPR023997">
    <property type="entry name" value="TonB-dep_OMP_SusC/RagA_CS"/>
</dbReference>
<keyword evidence="14" id="KW-1185">Reference proteome</keyword>
<dbReference type="SUPFAM" id="SSF56935">
    <property type="entry name" value="Porins"/>
    <property type="match status" value="1"/>
</dbReference>
<dbReference type="NCBIfam" id="TIGR04057">
    <property type="entry name" value="SusC_RagA_signa"/>
    <property type="match status" value="1"/>
</dbReference>
<accession>A0A916JBN3</accession>
<feature type="chain" id="PRO_5037160164" evidence="10">
    <location>
        <begin position="21"/>
        <end position="1184"/>
    </location>
</feature>
<feature type="domain" description="TonB-dependent receptor-like beta-barrel" evidence="11">
    <location>
        <begin position="570"/>
        <end position="1045"/>
    </location>
</feature>
<evidence type="ECO:0000313" key="14">
    <source>
        <dbReference type="Proteomes" id="UP000680038"/>
    </source>
</evidence>
<dbReference type="Gene3D" id="2.170.130.10">
    <property type="entry name" value="TonB-dependent receptor, plug domain"/>
    <property type="match status" value="1"/>
</dbReference>
<evidence type="ECO:0000256" key="5">
    <source>
        <dbReference type="ARBA" id="ARBA00023077"/>
    </source>
</evidence>